<dbReference type="InterPro" id="IPR036520">
    <property type="entry name" value="UPF0759_sf"/>
</dbReference>
<organism evidence="1 2">
    <name type="scientific">Hydrocarboniphaga effusa AP103</name>
    <dbReference type="NCBI Taxonomy" id="1172194"/>
    <lineage>
        <taxon>Bacteria</taxon>
        <taxon>Pseudomonadati</taxon>
        <taxon>Pseudomonadota</taxon>
        <taxon>Gammaproteobacteria</taxon>
        <taxon>Nevskiales</taxon>
        <taxon>Nevskiaceae</taxon>
        <taxon>Hydrocarboniphaga</taxon>
    </lineage>
</organism>
<dbReference type="PATRIC" id="fig|1172194.4.peg.3142"/>
<dbReference type="InterPro" id="IPR002763">
    <property type="entry name" value="DUF72"/>
</dbReference>
<evidence type="ECO:0008006" key="3">
    <source>
        <dbReference type="Google" id="ProtNLM"/>
    </source>
</evidence>
<dbReference type="Proteomes" id="UP000003704">
    <property type="component" value="Unassembled WGS sequence"/>
</dbReference>
<dbReference type="STRING" id="1172194.WQQ_32410"/>
<dbReference type="EMBL" id="AKGD01000002">
    <property type="protein sequence ID" value="EIT69659.1"/>
    <property type="molecule type" value="Genomic_DNA"/>
</dbReference>
<sequence>MHMSKQTGRVRIGISGWRYTPWRGVFYPKKLAQRRELEYASRQFPSIELNGSFYALQRPKSYAQWYADTPDDFVFSIKGSRYITHIRRLRDVEEPLASFFASGLFELKEKLGPFLWQFPPSMHFDEALFDSFLSLLPHTTAEAQTLARRHARHMAKDRVSLETDADRPLRHAVEIRNESFVDPAFIRLLRKHRVALVFADTAGKWPYAEDLTADFVYLRLHGDIELYKSGYGDAAIARWAKRIDRWRRGEAAAQAKTIDEASGRPRAKRDVYCYFDNDVKVKAPVDAASLMQKLGVEWTPDAKREEAA</sequence>
<comment type="caution">
    <text evidence="1">The sequence shown here is derived from an EMBL/GenBank/DDBJ whole genome shotgun (WGS) entry which is preliminary data.</text>
</comment>
<accession>I7ZCP8</accession>
<dbReference type="Pfam" id="PF01904">
    <property type="entry name" value="DUF72"/>
    <property type="match status" value="1"/>
</dbReference>
<evidence type="ECO:0000313" key="1">
    <source>
        <dbReference type="EMBL" id="EIT69659.1"/>
    </source>
</evidence>
<reference evidence="1 2" key="1">
    <citation type="journal article" date="2012" name="J. Bacteriol.">
        <title>Genome Sequence of n-Alkane-Degrading Hydrocarboniphaga effusa Strain AP103T (ATCC BAA-332T).</title>
        <authorList>
            <person name="Chang H.K."/>
            <person name="Zylstra G.J."/>
            <person name="Chae J.C."/>
        </authorList>
    </citation>
    <scope>NUCLEOTIDE SEQUENCE [LARGE SCALE GENOMIC DNA]</scope>
    <source>
        <strain evidence="1 2">AP103</strain>
    </source>
</reference>
<protein>
    <recommendedName>
        <fullName evidence="3">DUF72 domain-containing protein</fullName>
    </recommendedName>
</protein>
<gene>
    <name evidence="1" type="ORF">WQQ_32410</name>
</gene>
<evidence type="ECO:0000313" key="2">
    <source>
        <dbReference type="Proteomes" id="UP000003704"/>
    </source>
</evidence>
<name>I7ZCP8_9GAMM</name>
<dbReference type="AlphaFoldDB" id="I7ZCP8"/>
<dbReference type="SUPFAM" id="SSF117396">
    <property type="entry name" value="TM1631-like"/>
    <property type="match status" value="1"/>
</dbReference>
<dbReference type="PANTHER" id="PTHR30348">
    <property type="entry name" value="UNCHARACTERIZED PROTEIN YECE"/>
    <property type="match status" value="1"/>
</dbReference>
<keyword evidence="2" id="KW-1185">Reference proteome</keyword>
<proteinExistence type="predicted"/>
<dbReference type="PANTHER" id="PTHR30348:SF4">
    <property type="entry name" value="DUF72 DOMAIN-CONTAINING PROTEIN"/>
    <property type="match status" value="1"/>
</dbReference>
<dbReference type="Gene3D" id="3.20.20.410">
    <property type="entry name" value="Protein of unknown function UPF0759"/>
    <property type="match status" value="1"/>
</dbReference>